<protein>
    <submittedName>
        <fullName evidence="1">Uncharacterized protein</fullName>
    </submittedName>
</protein>
<proteinExistence type="predicted"/>
<sequence>MEFECSFVHPLVAMTITNFAGRAIDMSLWTYSQYLRFTTKGIDEAISQQLRLCEL</sequence>
<keyword evidence="2" id="KW-1185">Reference proteome</keyword>
<dbReference type="Proteomes" id="UP000773469">
    <property type="component" value="Unassembled WGS sequence"/>
</dbReference>
<comment type="caution">
    <text evidence="1">The sequence shown here is derived from an EMBL/GenBank/DDBJ whole genome shotgun (WGS) entry which is preliminary data.</text>
</comment>
<reference evidence="1 2" key="1">
    <citation type="submission" date="2021-05" db="EMBL/GenBank/DDBJ databases">
        <title>Molecular characterization for Shewanella algae harboring chromosomal blaOXA-55-like strains isolated from clinical and environment sample.</title>
        <authorList>
            <person name="Ohama Y."/>
            <person name="Aoki K."/>
            <person name="Harada S."/>
            <person name="Moriya K."/>
            <person name="Ishii Y."/>
            <person name="Tateda K."/>
        </authorList>
    </citation>
    <scope>NUCLEOTIDE SEQUENCE [LARGE SCALE GENOMIC DNA]</scope>
    <source>
        <strain evidence="1 2">MBTL60-118</strain>
    </source>
</reference>
<organism evidence="1 2">
    <name type="scientific">Shewanella colwelliana</name>
    <name type="common">Alteromonas colwelliana</name>
    <dbReference type="NCBI Taxonomy" id="23"/>
    <lineage>
        <taxon>Bacteria</taxon>
        <taxon>Pseudomonadati</taxon>
        <taxon>Pseudomonadota</taxon>
        <taxon>Gammaproteobacteria</taxon>
        <taxon>Alteromonadales</taxon>
        <taxon>Shewanellaceae</taxon>
        <taxon>Shewanella</taxon>
    </lineage>
</organism>
<accession>A0ABQ4NXX5</accession>
<dbReference type="EMBL" id="BPEU01000007">
    <property type="protein sequence ID" value="GIU38814.1"/>
    <property type="molecule type" value="Genomic_DNA"/>
</dbReference>
<evidence type="ECO:0000313" key="1">
    <source>
        <dbReference type="EMBL" id="GIU38814.1"/>
    </source>
</evidence>
<evidence type="ECO:0000313" key="2">
    <source>
        <dbReference type="Proteomes" id="UP000773469"/>
    </source>
</evidence>
<gene>
    <name evidence="1" type="ORF">TUM3794_12000</name>
</gene>
<name>A0ABQ4NXX5_SHECO</name>